<keyword evidence="2" id="KW-1185">Reference proteome</keyword>
<sequence>MFSVRELISKCSDRLVWMLLHRVDGAYKSLFGHETTECRFEQVINSKATPSQMEQPLDDFDVAIGLLDITEECDEQIRINR</sequence>
<dbReference type="Proteomes" id="UP001597187">
    <property type="component" value="Unassembled WGS sequence"/>
</dbReference>
<protein>
    <submittedName>
        <fullName evidence="1">Uncharacterized protein</fullName>
    </submittedName>
</protein>
<dbReference type="AlphaFoldDB" id="A0ABD6AWJ1"/>
<dbReference type="RefSeq" id="WP_250874088.1">
    <property type="nucleotide sequence ID" value="NZ_JALXFV010000006.1"/>
</dbReference>
<dbReference type="EMBL" id="JBHUDC010000006">
    <property type="protein sequence ID" value="MFD1514116.1"/>
    <property type="molecule type" value="Genomic_DNA"/>
</dbReference>
<accession>A0ABD6AWJ1</accession>
<comment type="caution">
    <text evidence="1">The sequence shown here is derived from an EMBL/GenBank/DDBJ whole genome shotgun (WGS) entry which is preliminary data.</text>
</comment>
<gene>
    <name evidence="1" type="ORF">ACFSBT_12600</name>
</gene>
<evidence type="ECO:0000313" key="1">
    <source>
        <dbReference type="EMBL" id="MFD1514116.1"/>
    </source>
</evidence>
<proteinExistence type="predicted"/>
<evidence type="ECO:0000313" key="2">
    <source>
        <dbReference type="Proteomes" id="UP001597187"/>
    </source>
</evidence>
<organism evidence="1 2">
    <name type="scientific">Halomarina rubra</name>
    <dbReference type="NCBI Taxonomy" id="2071873"/>
    <lineage>
        <taxon>Archaea</taxon>
        <taxon>Methanobacteriati</taxon>
        <taxon>Methanobacteriota</taxon>
        <taxon>Stenosarchaea group</taxon>
        <taxon>Halobacteria</taxon>
        <taxon>Halobacteriales</taxon>
        <taxon>Natronomonadaceae</taxon>
        <taxon>Halomarina</taxon>
    </lineage>
</organism>
<reference evidence="1 2" key="1">
    <citation type="journal article" date="2019" name="Int. J. Syst. Evol. Microbiol.">
        <title>The Global Catalogue of Microorganisms (GCM) 10K type strain sequencing project: providing services to taxonomists for standard genome sequencing and annotation.</title>
        <authorList>
            <consortium name="The Broad Institute Genomics Platform"/>
            <consortium name="The Broad Institute Genome Sequencing Center for Infectious Disease"/>
            <person name="Wu L."/>
            <person name="Ma J."/>
        </authorList>
    </citation>
    <scope>NUCLEOTIDE SEQUENCE [LARGE SCALE GENOMIC DNA]</scope>
    <source>
        <strain evidence="1 2">CGMCC 1.12563</strain>
    </source>
</reference>
<name>A0ABD6AWJ1_9EURY</name>